<feature type="compositionally biased region" description="Acidic residues" evidence="1">
    <location>
        <begin position="100"/>
        <end position="111"/>
    </location>
</feature>
<feature type="transmembrane region" description="Helical" evidence="2">
    <location>
        <begin position="56"/>
        <end position="73"/>
    </location>
</feature>
<feature type="region of interest" description="Disordered" evidence="1">
    <location>
        <begin position="91"/>
        <end position="131"/>
    </location>
</feature>
<sequence length="131" mass="13544">MVVGRPGGTRAGRPAGGRRLAGVTSTRSVLLYTALRLAVFVVPFVIFLAIGVLGPYAALYAAIIGLVLSLLFLRGSRDRVAIAIDRRRRGVDDEGPHLDEDAEDAAVDEAATDTAAERRGDGTAGGPASGS</sequence>
<dbReference type="EMBL" id="RCUW01000001">
    <property type="protein sequence ID" value="RLP70927.1"/>
    <property type="molecule type" value="Genomic_DNA"/>
</dbReference>
<keyword evidence="2" id="KW-0812">Transmembrane</keyword>
<feature type="transmembrane region" description="Helical" evidence="2">
    <location>
        <begin position="29"/>
        <end position="50"/>
    </location>
</feature>
<comment type="caution">
    <text evidence="3">The sequence shown here is derived from an EMBL/GenBank/DDBJ whole genome shotgun (WGS) entry which is preliminary data.</text>
</comment>
<keyword evidence="2" id="KW-1133">Transmembrane helix</keyword>
<name>A0A3L6ZSR8_9MICO</name>
<evidence type="ECO:0000313" key="4">
    <source>
        <dbReference type="Proteomes" id="UP000275395"/>
    </source>
</evidence>
<accession>A0A3L6ZSR8</accession>
<gene>
    <name evidence="3" type="ORF">D9V30_00385</name>
</gene>
<protein>
    <submittedName>
        <fullName evidence="3">DUF4229 domain-containing protein</fullName>
    </submittedName>
</protein>
<keyword evidence="2" id="KW-0472">Membrane</keyword>
<dbReference type="InterPro" id="IPR025323">
    <property type="entry name" value="DUF4229"/>
</dbReference>
<proteinExistence type="predicted"/>
<evidence type="ECO:0000256" key="1">
    <source>
        <dbReference type="SAM" id="MobiDB-lite"/>
    </source>
</evidence>
<feature type="compositionally biased region" description="Gly residues" evidence="1">
    <location>
        <begin position="122"/>
        <end position="131"/>
    </location>
</feature>
<dbReference type="Proteomes" id="UP000275395">
    <property type="component" value="Unassembled WGS sequence"/>
</dbReference>
<organism evidence="3 4">
    <name type="scientific">Mycetocola reblochoni</name>
    <dbReference type="NCBI Taxonomy" id="331618"/>
    <lineage>
        <taxon>Bacteria</taxon>
        <taxon>Bacillati</taxon>
        <taxon>Actinomycetota</taxon>
        <taxon>Actinomycetes</taxon>
        <taxon>Micrococcales</taxon>
        <taxon>Microbacteriaceae</taxon>
        <taxon>Mycetocola</taxon>
    </lineage>
</organism>
<evidence type="ECO:0000256" key="2">
    <source>
        <dbReference type="SAM" id="Phobius"/>
    </source>
</evidence>
<dbReference type="AlphaFoldDB" id="A0A3L6ZSR8"/>
<evidence type="ECO:0000313" key="3">
    <source>
        <dbReference type="EMBL" id="RLP70927.1"/>
    </source>
</evidence>
<dbReference type="Pfam" id="PF14012">
    <property type="entry name" value="DUF4229"/>
    <property type="match status" value="1"/>
</dbReference>
<reference evidence="3 4" key="1">
    <citation type="submission" date="2018-10" db="EMBL/GenBank/DDBJ databases">
        <authorList>
            <person name="Li J."/>
        </authorList>
    </citation>
    <scope>NUCLEOTIDE SEQUENCE [LARGE SCALE GENOMIC DNA]</scope>
    <source>
        <strain evidence="3 4">JCM 30549</strain>
    </source>
</reference>